<keyword evidence="2" id="KW-0472">Membrane</keyword>
<sequence>MQTLLAPYIPTDWEAECQLKAQVLDDSGSIVIYQFSMTSLLYFLAVVLTSVIVWITILCLASKRRSSNVINDSDYPGLDKGSYVKIP</sequence>
<keyword evidence="2" id="KW-1133">Transmembrane helix</keyword>
<dbReference type="EMBL" id="CAJVCH010414727">
    <property type="protein sequence ID" value="CAG7818220.1"/>
    <property type="molecule type" value="Genomic_DNA"/>
</dbReference>
<keyword evidence="4" id="KW-1185">Reference proteome</keyword>
<feature type="region of interest" description="Disordered" evidence="1">
    <location>
        <begin position="68"/>
        <end position="87"/>
    </location>
</feature>
<organism evidence="3 4">
    <name type="scientific">Allacma fusca</name>
    <dbReference type="NCBI Taxonomy" id="39272"/>
    <lineage>
        <taxon>Eukaryota</taxon>
        <taxon>Metazoa</taxon>
        <taxon>Ecdysozoa</taxon>
        <taxon>Arthropoda</taxon>
        <taxon>Hexapoda</taxon>
        <taxon>Collembola</taxon>
        <taxon>Symphypleona</taxon>
        <taxon>Sminthuridae</taxon>
        <taxon>Allacma</taxon>
    </lineage>
</organism>
<accession>A0A8J2KND4</accession>
<dbReference type="Proteomes" id="UP000708208">
    <property type="component" value="Unassembled WGS sequence"/>
</dbReference>
<protein>
    <submittedName>
        <fullName evidence="3">Uncharacterized protein</fullName>
    </submittedName>
</protein>
<proteinExistence type="predicted"/>
<reference evidence="3" key="1">
    <citation type="submission" date="2021-06" db="EMBL/GenBank/DDBJ databases">
        <authorList>
            <person name="Hodson N. C."/>
            <person name="Mongue J. A."/>
            <person name="Jaron S. K."/>
        </authorList>
    </citation>
    <scope>NUCLEOTIDE SEQUENCE</scope>
</reference>
<keyword evidence="2" id="KW-0812">Transmembrane</keyword>
<comment type="caution">
    <text evidence="3">The sequence shown here is derived from an EMBL/GenBank/DDBJ whole genome shotgun (WGS) entry which is preliminary data.</text>
</comment>
<evidence type="ECO:0000256" key="2">
    <source>
        <dbReference type="SAM" id="Phobius"/>
    </source>
</evidence>
<evidence type="ECO:0000313" key="4">
    <source>
        <dbReference type="Proteomes" id="UP000708208"/>
    </source>
</evidence>
<gene>
    <name evidence="3" type="ORF">AFUS01_LOCUS28734</name>
</gene>
<name>A0A8J2KND4_9HEXA</name>
<feature type="transmembrane region" description="Helical" evidence="2">
    <location>
        <begin position="40"/>
        <end position="61"/>
    </location>
</feature>
<evidence type="ECO:0000256" key="1">
    <source>
        <dbReference type="SAM" id="MobiDB-lite"/>
    </source>
</evidence>
<evidence type="ECO:0000313" key="3">
    <source>
        <dbReference type="EMBL" id="CAG7818220.1"/>
    </source>
</evidence>
<dbReference type="AlphaFoldDB" id="A0A8J2KND4"/>